<dbReference type="EMBL" id="CAICTM010000239">
    <property type="protein sequence ID" value="CAB9505708.1"/>
    <property type="molecule type" value="Genomic_DNA"/>
</dbReference>
<proteinExistence type="predicted"/>
<dbReference type="AlphaFoldDB" id="A0A9N8HD06"/>
<organism evidence="3 4">
    <name type="scientific">Seminavis robusta</name>
    <dbReference type="NCBI Taxonomy" id="568900"/>
    <lineage>
        <taxon>Eukaryota</taxon>
        <taxon>Sar</taxon>
        <taxon>Stramenopiles</taxon>
        <taxon>Ochrophyta</taxon>
        <taxon>Bacillariophyta</taxon>
        <taxon>Bacillariophyceae</taxon>
        <taxon>Bacillariophycidae</taxon>
        <taxon>Naviculales</taxon>
        <taxon>Naviculaceae</taxon>
        <taxon>Seminavis</taxon>
    </lineage>
</organism>
<keyword evidence="4" id="KW-1185">Reference proteome</keyword>
<name>A0A9N8HD06_9STRA</name>
<accession>A0A9N8HD06</accession>
<comment type="caution">
    <text evidence="3">The sequence shown here is derived from an EMBL/GenBank/DDBJ whole genome shotgun (WGS) entry which is preliminary data.</text>
</comment>
<keyword evidence="1" id="KW-0175">Coiled coil</keyword>
<sequence>MEGSQEVDAGGEGSFLRRVADEDDAGQHNYSATCRWRQRAKRCQEWVEEWKAKLEDSDCVLEDLTIPDRSELFLMAGGESSLGELLSECENFREELIEEYNNKENTQQAIRRRDQEFLWTKVRLVAARADSIQKAHNDIMKNQLALHCAKGNETRSTNESDANYSLDSRFDRAKEASPPAGTNTLDTGLDNGLVLLLARVSEQLQTRLQCFHLFVSALFKEAEETQDPAKVKNTTTAILAWE</sequence>
<reference evidence="3" key="1">
    <citation type="submission" date="2020-06" db="EMBL/GenBank/DDBJ databases">
        <authorList>
            <consortium name="Plant Systems Biology data submission"/>
        </authorList>
    </citation>
    <scope>NUCLEOTIDE SEQUENCE</scope>
    <source>
        <strain evidence="3">D6</strain>
    </source>
</reference>
<evidence type="ECO:0000313" key="3">
    <source>
        <dbReference type="EMBL" id="CAB9505708.1"/>
    </source>
</evidence>
<protein>
    <submittedName>
        <fullName evidence="3">Uncharacterized protein</fullName>
    </submittedName>
</protein>
<feature type="region of interest" description="Disordered" evidence="2">
    <location>
        <begin position="1"/>
        <end position="20"/>
    </location>
</feature>
<gene>
    <name evidence="3" type="ORF">SEMRO_240_G096210.1</name>
</gene>
<evidence type="ECO:0000256" key="2">
    <source>
        <dbReference type="SAM" id="MobiDB-lite"/>
    </source>
</evidence>
<evidence type="ECO:0000256" key="1">
    <source>
        <dbReference type="SAM" id="Coils"/>
    </source>
</evidence>
<evidence type="ECO:0000313" key="4">
    <source>
        <dbReference type="Proteomes" id="UP001153069"/>
    </source>
</evidence>
<feature type="coiled-coil region" evidence="1">
    <location>
        <begin position="86"/>
        <end position="113"/>
    </location>
</feature>
<dbReference type="Proteomes" id="UP001153069">
    <property type="component" value="Unassembled WGS sequence"/>
</dbReference>